<dbReference type="EMBL" id="CP003587">
    <property type="protein sequence ID" value="AGY58857.1"/>
    <property type="molecule type" value="Genomic_DNA"/>
</dbReference>
<dbReference type="KEGG" id="glj:GKIL_2611"/>
<evidence type="ECO:0000256" key="3">
    <source>
        <dbReference type="SAM" id="SignalP"/>
    </source>
</evidence>
<comment type="similarity">
    <text evidence="1">Belongs to the bacterial secretin family.</text>
</comment>
<feature type="region of interest" description="Disordered" evidence="2">
    <location>
        <begin position="449"/>
        <end position="500"/>
    </location>
</feature>
<name>U5QIR9_GLOK1</name>
<dbReference type="eggNOG" id="COG4796">
    <property type="taxonomic scope" value="Bacteria"/>
</dbReference>
<dbReference type="InterPro" id="IPR050810">
    <property type="entry name" value="Bact_Secretion_Sys_Channel"/>
</dbReference>
<evidence type="ECO:0000313" key="5">
    <source>
        <dbReference type="EMBL" id="AGY58857.1"/>
    </source>
</evidence>
<dbReference type="Proteomes" id="UP000017396">
    <property type="component" value="Chromosome"/>
</dbReference>
<evidence type="ECO:0000259" key="4">
    <source>
        <dbReference type="Pfam" id="PF00263"/>
    </source>
</evidence>
<feature type="domain" description="Type II/III secretion system secretin-like" evidence="4">
    <location>
        <begin position="277"/>
        <end position="434"/>
    </location>
</feature>
<feature type="signal peptide" evidence="3">
    <location>
        <begin position="1"/>
        <end position="24"/>
    </location>
</feature>
<dbReference type="AlphaFoldDB" id="U5QIR9"/>
<dbReference type="GO" id="GO:0015627">
    <property type="term" value="C:type II protein secretion system complex"/>
    <property type="evidence" value="ECO:0007669"/>
    <property type="project" value="TreeGrafter"/>
</dbReference>
<dbReference type="PANTHER" id="PTHR30332:SF5">
    <property type="entry name" value="SPI-1 TYPE 3 SECRETION SYSTEM SECRETIN"/>
    <property type="match status" value="1"/>
</dbReference>
<keyword evidence="3" id="KW-0732">Signal</keyword>
<gene>
    <name evidence="5" type="primary">hofQ</name>
    <name evidence="5" type="ORF">GKIL_2611</name>
</gene>
<organism evidence="5 6">
    <name type="scientific">Gloeobacter kilaueensis (strain ATCC BAA-2537 / CCAP 1431/1 / ULC 316 / JS1)</name>
    <dbReference type="NCBI Taxonomy" id="1183438"/>
    <lineage>
        <taxon>Bacteria</taxon>
        <taxon>Bacillati</taxon>
        <taxon>Cyanobacteriota</taxon>
        <taxon>Cyanophyceae</taxon>
        <taxon>Gloeobacterales</taxon>
        <taxon>Gloeobacteraceae</taxon>
        <taxon>Gloeobacter</taxon>
    </lineage>
</organism>
<dbReference type="HOGENOM" id="CLU_544871_0_0_3"/>
<feature type="compositionally biased region" description="Polar residues" evidence="2">
    <location>
        <begin position="73"/>
        <end position="107"/>
    </location>
</feature>
<dbReference type="GO" id="GO:0009306">
    <property type="term" value="P:protein secretion"/>
    <property type="evidence" value="ECO:0007669"/>
    <property type="project" value="InterPro"/>
</dbReference>
<dbReference type="InterPro" id="IPR001775">
    <property type="entry name" value="GspD/PilQ"/>
</dbReference>
<protein>
    <submittedName>
        <fullName evidence="5">Type IV pilus secretin PilQ</fullName>
    </submittedName>
</protein>
<feature type="compositionally biased region" description="Polar residues" evidence="2">
    <location>
        <begin position="491"/>
        <end position="500"/>
    </location>
</feature>
<feature type="compositionally biased region" description="Polar residues" evidence="2">
    <location>
        <begin position="466"/>
        <end position="484"/>
    </location>
</feature>
<evidence type="ECO:0000256" key="1">
    <source>
        <dbReference type="RuleBase" id="RU004003"/>
    </source>
</evidence>
<feature type="chain" id="PRO_5004663759" evidence="3">
    <location>
        <begin position="25"/>
        <end position="500"/>
    </location>
</feature>
<evidence type="ECO:0000313" key="6">
    <source>
        <dbReference type="Proteomes" id="UP000017396"/>
    </source>
</evidence>
<dbReference type="STRING" id="1183438.GKIL_2611"/>
<dbReference type="RefSeq" id="WP_023174052.1">
    <property type="nucleotide sequence ID" value="NC_022600.1"/>
</dbReference>
<dbReference type="InterPro" id="IPR004846">
    <property type="entry name" value="T2SS/T3SS_dom"/>
</dbReference>
<reference evidence="5 6" key="1">
    <citation type="journal article" date="2013" name="PLoS ONE">
        <title>Cultivation and Complete Genome Sequencing of Gloeobacter kilaueensis sp. nov., from a Lava Cave in Kilauea Caldera, Hawai'i.</title>
        <authorList>
            <person name="Saw J.H."/>
            <person name="Schatz M."/>
            <person name="Brown M.V."/>
            <person name="Kunkel D.D."/>
            <person name="Foster J.S."/>
            <person name="Shick H."/>
            <person name="Christensen S."/>
            <person name="Hou S."/>
            <person name="Wan X."/>
            <person name="Donachie S.P."/>
        </authorList>
    </citation>
    <scope>NUCLEOTIDE SEQUENCE [LARGE SCALE GENOMIC DNA]</scope>
    <source>
        <strain evidence="6">JS</strain>
    </source>
</reference>
<evidence type="ECO:0000256" key="2">
    <source>
        <dbReference type="SAM" id="MobiDB-lite"/>
    </source>
</evidence>
<dbReference type="PRINTS" id="PR00811">
    <property type="entry name" value="BCTERIALGSPD"/>
</dbReference>
<accession>U5QIR9</accession>
<feature type="region of interest" description="Disordered" evidence="2">
    <location>
        <begin position="67"/>
        <end position="107"/>
    </location>
</feature>
<sequence>MKKTTCALLVGAMLALPACLPATAQPNTFNLSAQRGVSAKDFIQDLAAQSGLTVIFIERGAGRTAGAPGATSLDGSQSGQDGTYVSGNNTVLNTSSTTPGLASTSAGNRRLDVPLPSQFSLSYNNFQGADPFAQLKEIMEIIGFRAFRSRANRNVIYVSDKLSAPAQVVLRLRVLLVNDSLAQERGLSLGTGLTSGSYDAYGRPIALGRFGLDLGTGGALRGSPYPVYSGLGGATSESGTTPTTGAISGPLGNYGVLPNRSAFTFSFANIVLQLQLLQQINALQTLIDQQLVVTDGETATISQNVQFRVPQAIISNGALINSTQAINARTTLNLTPVVLPSKKQVAVTVRGDFSDPQGSGQDLVINTNSIDIPNLRLDSGGVALLGGATRHDEADIEYRVPLLSDIPLLGALFRGTNHIVKNQRLLIMIEPVIQEQPLAGAELLEAEAPAAESPRNLPPEYPTPRSAPNNFPQQAPENLSQSVPQPVLTPRPQTGVTPLN</sequence>
<dbReference type="Pfam" id="PF00263">
    <property type="entry name" value="Secretin"/>
    <property type="match status" value="1"/>
</dbReference>
<keyword evidence="6" id="KW-1185">Reference proteome</keyword>
<proteinExistence type="inferred from homology"/>
<dbReference type="PANTHER" id="PTHR30332">
    <property type="entry name" value="PROBABLE GENERAL SECRETION PATHWAY PROTEIN D"/>
    <property type="match status" value="1"/>
</dbReference>